<feature type="transmembrane region" description="Helical" evidence="1">
    <location>
        <begin position="386"/>
        <end position="403"/>
    </location>
</feature>
<name>A0AAP9DXB0_PANTH</name>
<dbReference type="Pfam" id="PF05975">
    <property type="entry name" value="EcsB"/>
    <property type="match status" value="1"/>
</dbReference>
<dbReference type="InterPro" id="IPR010288">
    <property type="entry name" value="EcsB_ABC"/>
</dbReference>
<dbReference type="GeneID" id="76998979"/>
<protein>
    <submittedName>
        <fullName evidence="3">ABC transporter permease</fullName>
    </submittedName>
</protein>
<feature type="transmembrane region" description="Helical" evidence="1">
    <location>
        <begin position="188"/>
        <end position="218"/>
    </location>
</feature>
<sequence length="417" mass="47487">MERITPGEAGGTAPFDAVRLWQERRQRFWRQVIPYIGYVAQSGLAIVLVLGFITGTAFYANYLDHIPPGFPVRELVLLLVAPATAYMTYRTFLEPPDLVFLLRVEGRMADYMKRSIRYSLIPRMLLPLAVWTVLWPLYHRADPQPKHFALMLAVIILLKSVAAAGSWGERQMSDPSLRRAGQWLRYAWVWGSMASWLWLSVPAAALITGTAGLGYIGWTLTRSRLRFPWERHIETERVHMSRVFLFLSNFVDIAVTEERRYMRPWLKRFGDRHACRPHAAYRYLLAKTFARSELLGILMRLTVIGLLAILWVRDSVWSAAAYGLLLLVIGAQLHTLFTYHRHDVMRSIYPLPPHARHEAALRMSTAIHLSCAIVLLIPLWLGATAWSFKGAAAAGGLGLVLLFRLKRAKGRADDDEA</sequence>
<dbReference type="RefSeq" id="WP_087440750.1">
    <property type="nucleotide sequence ID" value="NZ_CABMNB010000010.1"/>
</dbReference>
<organism evidence="3 4">
    <name type="scientific">Paenibacillus thiaminolyticus</name>
    <name type="common">Bacillus thiaminolyticus</name>
    <dbReference type="NCBI Taxonomy" id="49283"/>
    <lineage>
        <taxon>Bacteria</taxon>
        <taxon>Bacillati</taxon>
        <taxon>Bacillota</taxon>
        <taxon>Bacilli</taxon>
        <taxon>Bacillales</taxon>
        <taxon>Paenibacillaceae</taxon>
        <taxon>Paenibacillus</taxon>
    </lineage>
</organism>
<gene>
    <name evidence="3" type="ORF">FLT43_23750</name>
    <name evidence="2" type="ORF">M5W83_01065</name>
</gene>
<feature type="transmembrane region" description="Helical" evidence="1">
    <location>
        <begin position="32"/>
        <end position="55"/>
    </location>
</feature>
<feature type="transmembrane region" description="Helical" evidence="1">
    <location>
        <begin position="120"/>
        <end position="138"/>
    </location>
</feature>
<keyword evidence="1" id="KW-0812">Transmembrane</keyword>
<accession>A0AAP9DXB0</accession>
<evidence type="ECO:0000313" key="2">
    <source>
        <dbReference type="EMBL" id="MCY9605771.1"/>
    </source>
</evidence>
<evidence type="ECO:0000313" key="3">
    <source>
        <dbReference type="EMBL" id="QDM46150.1"/>
    </source>
</evidence>
<evidence type="ECO:0000313" key="4">
    <source>
        <dbReference type="Proteomes" id="UP000315377"/>
    </source>
</evidence>
<dbReference type="PIRSF" id="PIRSF037259">
    <property type="entry name" value="EcsB_ABC"/>
    <property type="match status" value="1"/>
</dbReference>
<feature type="transmembrane region" description="Helical" evidence="1">
    <location>
        <begin position="319"/>
        <end position="339"/>
    </location>
</feature>
<proteinExistence type="predicted"/>
<reference evidence="3 4" key="1">
    <citation type="submission" date="2019-07" db="EMBL/GenBank/DDBJ databases">
        <title>Paenibacillus thiaminolyticus NRRL B-4156.</title>
        <authorList>
            <person name="Hehnly C."/>
            <person name="Zhang L."/>
        </authorList>
    </citation>
    <scope>NUCLEOTIDE SEQUENCE [LARGE SCALE GENOMIC DNA]</scope>
    <source>
        <strain evidence="3 4">NRRL B-4156</strain>
    </source>
</reference>
<keyword evidence="5" id="KW-1185">Reference proteome</keyword>
<keyword evidence="1" id="KW-0472">Membrane</keyword>
<feature type="transmembrane region" description="Helical" evidence="1">
    <location>
        <begin position="294"/>
        <end position="313"/>
    </location>
</feature>
<dbReference type="Proteomes" id="UP000315377">
    <property type="component" value="Chromosome"/>
</dbReference>
<dbReference type="Proteomes" id="UP001209276">
    <property type="component" value="Unassembled WGS sequence"/>
</dbReference>
<feature type="transmembrane region" description="Helical" evidence="1">
    <location>
        <begin position="150"/>
        <end position="167"/>
    </location>
</feature>
<dbReference type="EMBL" id="JAMDMM010000003">
    <property type="protein sequence ID" value="MCY9605771.1"/>
    <property type="molecule type" value="Genomic_DNA"/>
</dbReference>
<evidence type="ECO:0000256" key="1">
    <source>
        <dbReference type="SAM" id="Phobius"/>
    </source>
</evidence>
<reference evidence="2 5" key="2">
    <citation type="submission" date="2022-05" db="EMBL/GenBank/DDBJ databases">
        <title>Genome Sequencing of Bee-Associated Microbes.</title>
        <authorList>
            <person name="Dunlap C."/>
        </authorList>
    </citation>
    <scope>NUCLEOTIDE SEQUENCE [LARGE SCALE GENOMIC DNA]</scope>
    <source>
        <strain evidence="2 5">NRRL B-14613</strain>
    </source>
</reference>
<evidence type="ECO:0000313" key="5">
    <source>
        <dbReference type="Proteomes" id="UP001209276"/>
    </source>
</evidence>
<dbReference type="AlphaFoldDB" id="A0AAP9DXB0"/>
<feature type="transmembrane region" description="Helical" evidence="1">
    <location>
        <begin position="360"/>
        <end position="380"/>
    </location>
</feature>
<dbReference type="GO" id="GO:0016020">
    <property type="term" value="C:membrane"/>
    <property type="evidence" value="ECO:0007669"/>
    <property type="project" value="InterPro"/>
</dbReference>
<dbReference type="EMBL" id="CP041405">
    <property type="protein sequence ID" value="QDM46150.1"/>
    <property type="molecule type" value="Genomic_DNA"/>
</dbReference>
<keyword evidence="1" id="KW-1133">Transmembrane helix</keyword>